<dbReference type="OrthoDB" id="9807778at2"/>
<dbReference type="STRING" id="216463.VC81_07885"/>
<dbReference type="InterPro" id="IPR001173">
    <property type="entry name" value="Glyco_trans_2-like"/>
</dbReference>
<feature type="transmembrane region" description="Helical" evidence="7">
    <location>
        <begin position="241"/>
        <end position="260"/>
    </location>
</feature>
<dbReference type="RefSeq" id="WP_045807516.1">
    <property type="nucleotide sequence ID" value="NZ_JZCR01000019.1"/>
</dbReference>
<dbReference type="GO" id="GO:0016757">
    <property type="term" value="F:glycosyltransferase activity"/>
    <property type="evidence" value="ECO:0007669"/>
    <property type="project" value="UniProtKB-KW"/>
</dbReference>
<evidence type="ECO:0000256" key="3">
    <source>
        <dbReference type="ARBA" id="ARBA00022679"/>
    </source>
</evidence>
<sequence>MSIKKLPRLTIVVPCYNEEAVLPSSSKTLGKILTKLIANQQVTTDSKILFVDDGSHDRTWEIVQDLQSENALFTGLKFSRNYGQEVALMAGLKTAAPFSDLTVTIDADLQDNPYLIPTMVQQAADGFDIVYGVRNDRSTDTWFKRTTAERFYWLMNKIGVHLIPNHADFRMMSHRAVEALLEYHESDPFIRGIVPQLGFPSTKLFYKRQPRKAGVSKYPLSKMLKLALDGVFSFSLAPIRAVLYAGSAISIASVVAFLWLGIQALRGVALSGFDPVMASLWFLGGAQLIALSIVGEYVGRTFKQSKHRPEFIIQTDTYSNEFVHQMDEEPRYQRQLS</sequence>
<dbReference type="InterPro" id="IPR050256">
    <property type="entry name" value="Glycosyltransferase_2"/>
</dbReference>
<keyword evidence="6 7" id="KW-0472">Membrane</keyword>
<feature type="domain" description="Glycosyltransferase 2-like" evidence="8">
    <location>
        <begin position="10"/>
        <end position="172"/>
    </location>
</feature>
<dbReference type="PANTHER" id="PTHR48090:SF1">
    <property type="entry name" value="PROPHAGE BACTOPRENOL GLUCOSYL TRANSFERASE HOMOLOG"/>
    <property type="match status" value="1"/>
</dbReference>
<evidence type="ECO:0000256" key="2">
    <source>
        <dbReference type="ARBA" id="ARBA00022676"/>
    </source>
</evidence>
<organism evidence="9 10">
    <name type="scientific">Levilactobacillus spicheri</name>
    <dbReference type="NCBI Taxonomy" id="216463"/>
    <lineage>
        <taxon>Bacteria</taxon>
        <taxon>Bacillati</taxon>
        <taxon>Bacillota</taxon>
        <taxon>Bacilli</taxon>
        <taxon>Lactobacillales</taxon>
        <taxon>Lactobacillaceae</taxon>
        <taxon>Levilactobacillus</taxon>
    </lineage>
</organism>
<keyword evidence="4 7" id="KW-0812">Transmembrane</keyword>
<proteinExistence type="predicted"/>
<evidence type="ECO:0000256" key="5">
    <source>
        <dbReference type="ARBA" id="ARBA00022989"/>
    </source>
</evidence>
<evidence type="ECO:0000256" key="6">
    <source>
        <dbReference type="ARBA" id="ARBA00023136"/>
    </source>
</evidence>
<protein>
    <submittedName>
        <fullName evidence="9">Glycosyltransferase</fullName>
    </submittedName>
</protein>
<dbReference type="AlphaFoldDB" id="A0A0F3RRA4"/>
<dbReference type="InterPro" id="IPR029044">
    <property type="entry name" value="Nucleotide-diphossugar_trans"/>
</dbReference>
<evidence type="ECO:0000313" key="10">
    <source>
        <dbReference type="Proteomes" id="UP000033491"/>
    </source>
</evidence>
<dbReference type="CDD" id="cd04187">
    <property type="entry name" value="DPM1_like_bac"/>
    <property type="match status" value="1"/>
</dbReference>
<dbReference type="Proteomes" id="UP000033491">
    <property type="component" value="Unassembled WGS sequence"/>
</dbReference>
<dbReference type="GO" id="GO:0005886">
    <property type="term" value="C:plasma membrane"/>
    <property type="evidence" value="ECO:0007669"/>
    <property type="project" value="TreeGrafter"/>
</dbReference>
<comment type="caution">
    <text evidence="9">The sequence shown here is derived from an EMBL/GenBank/DDBJ whole genome shotgun (WGS) entry which is preliminary data.</text>
</comment>
<dbReference type="SUPFAM" id="SSF53448">
    <property type="entry name" value="Nucleotide-diphospho-sugar transferases"/>
    <property type="match status" value="1"/>
</dbReference>
<feature type="transmembrane region" description="Helical" evidence="7">
    <location>
        <begin position="280"/>
        <end position="299"/>
    </location>
</feature>
<dbReference type="Gene3D" id="3.90.550.10">
    <property type="entry name" value="Spore Coat Polysaccharide Biosynthesis Protein SpsA, Chain A"/>
    <property type="match status" value="1"/>
</dbReference>
<evidence type="ECO:0000256" key="4">
    <source>
        <dbReference type="ARBA" id="ARBA00022692"/>
    </source>
</evidence>
<keyword evidence="2" id="KW-0328">Glycosyltransferase</keyword>
<evidence type="ECO:0000256" key="1">
    <source>
        <dbReference type="ARBA" id="ARBA00004141"/>
    </source>
</evidence>
<dbReference type="EMBL" id="JZCR01000019">
    <property type="protein sequence ID" value="KJW12415.1"/>
    <property type="molecule type" value="Genomic_DNA"/>
</dbReference>
<name>A0A0F3RRA4_9LACO</name>
<accession>A0A0F3RRA4</accession>
<dbReference type="Pfam" id="PF00535">
    <property type="entry name" value="Glycos_transf_2"/>
    <property type="match status" value="1"/>
</dbReference>
<evidence type="ECO:0000256" key="7">
    <source>
        <dbReference type="SAM" id="Phobius"/>
    </source>
</evidence>
<evidence type="ECO:0000259" key="8">
    <source>
        <dbReference type="Pfam" id="PF00535"/>
    </source>
</evidence>
<gene>
    <name evidence="9" type="ORF">VC81_07885</name>
</gene>
<comment type="subcellular location">
    <subcellularLocation>
        <location evidence="1">Membrane</location>
        <topology evidence="1">Multi-pass membrane protein</topology>
    </subcellularLocation>
</comment>
<keyword evidence="5 7" id="KW-1133">Transmembrane helix</keyword>
<reference evidence="9 10" key="1">
    <citation type="submission" date="2015-03" db="EMBL/GenBank/DDBJ databases">
        <authorList>
            <person name="Zheng J."/>
            <person name="Ganezle M."/>
        </authorList>
    </citation>
    <scope>NUCLEOTIDE SEQUENCE [LARGE SCALE GENOMIC DNA]</scope>
    <source>
        <strain evidence="9 10">LP38</strain>
    </source>
</reference>
<dbReference type="PANTHER" id="PTHR48090">
    <property type="entry name" value="UNDECAPRENYL-PHOSPHATE 4-DEOXY-4-FORMAMIDO-L-ARABINOSE TRANSFERASE-RELATED"/>
    <property type="match status" value="1"/>
</dbReference>
<keyword evidence="3 9" id="KW-0808">Transferase</keyword>
<dbReference type="PATRIC" id="fig|216463.3.peg.691"/>
<evidence type="ECO:0000313" key="9">
    <source>
        <dbReference type="EMBL" id="KJW12415.1"/>
    </source>
</evidence>